<name>A0A843ULQ5_COLES</name>
<dbReference type="Proteomes" id="UP000652761">
    <property type="component" value="Unassembled WGS sequence"/>
</dbReference>
<evidence type="ECO:0000313" key="2">
    <source>
        <dbReference type="Proteomes" id="UP000652761"/>
    </source>
</evidence>
<organism evidence="1 2">
    <name type="scientific">Colocasia esculenta</name>
    <name type="common">Wild taro</name>
    <name type="synonym">Arum esculentum</name>
    <dbReference type="NCBI Taxonomy" id="4460"/>
    <lineage>
        <taxon>Eukaryota</taxon>
        <taxon>Viridiplantae</taxon>
        <taxon>Streptophyta</taxon>
        <taxon>Embryophyta</taxon>
        <taxon>Tracheophyta</taxon>
        <taxon>Spermatophyta</taxon>
        <taxon>Magnoliopsida</taxon>
        <taxon>Liliopsida</taxon>
        <taxon>Araceae</taxon>
        <taxon>Aroideae</taxon>
        <taxon>Colocasieae</taxon>
        <taxon>Colocasia</taxon>
    </lineage>
</organism>
<accession>A0A843ULQ5</accession>
<evidence type="ECO:0000313" key="1">
    <source>
        <dbReference type="EMBL" id="MQL84428.1"/>
    </source>
</evidence>
<dbReference type="EMBL" id="NMUH01000761">
    <property type="protein sequence ID" value="MQL84428.1"/>
    <property type="molecule type" value="Genomic_DNA"/>
</dbReference>
<proteinExistence type="predicted"/>
<dbReference type="AlphaFoldDB" id="A0A843ULQ5"/>
<sequence>MQPPNPLAVESIPFFSHVFPQPKGFKNTCQGYLFVFIVLAGTKASVYEGLLLSRPDAEYRNARQLQIVEIDSTRV</sequence>
<gene>
    <name evidence="1" type="ORF">Taro_016928</name>
</gene>
<comment type="caution">
    <text evidence="1">The sequence shown here is derived from an EMBL/GenBank/DDBJ whole genome shotgun (WGS) entry which is preliminary data.</text>
</comment>
<protein>
    <submittedName>
        <fullName evidence="1">Uncharacterized protein</fullName>
    </submittedName>
</protein>
<keyword evidence="2" id="KW-1185">Reference proteome</keyword>
<reference evidence="1" key="1">
    <citation type="submission" date="2017-07" db="EMBL/GenBank/DDBJ databases">
        <title>Taro Niue Genome Assembly and Annotation.</title>
        <authorList>
            <person name="Atibalentja N."/>
            <person name="Keating K."/>
            <person name="Fields C.J."/>
        </authorList>
    </citation>
    <scope>NUCLEOTIDE SEQUENCE</scope>
    <source>
        <strain evidence="1">Niue_2</strain>
        <tissue evidence="1">Leaf</tissue>
    </source>
</reference>